<evidence type="ECO:0008006" key="5">
    <source>
        <dbReference type="Google" id="ProtNLM"/>
    </source>
</evidence>
<dbReference type="Proteomes" id="UP000236884">
    <property type="component" value="Chromosome"/>
</dbReference>
<dbReference type="EMBL" id="AP014946">
    <property type="protein sequence ID" value="BAT60648.1"/>
    <property type="molecule type" value="Genomic_DNA"/>
</dbReference>
<organism evidence="3 4">
    <name type="scientific">Variibacter gotjawalensis</name>
    <dbReference type="NCBI Taxonomy" id="1333996"/>
    <lineage>
        <taxon>Bacteria</taxon>
        <taxon>Pseudomonadati</taxon>
        <taxon>Pseudomonadota</taxon>
        <taxon>Alphaproteobacteria</taxon>
        <taxon>Hyphomicrobiales</taxon>
        <taxon>Nitrobacteraceae</taxon>
        <taxon>Variibacter</taxon>
    </lineage>
</organism>
<dbReference type="RefSeq" id="WP_096357053.1">
    <property type="nucleotide sequence ID" value="NZ_AP014946.1"/>
</dbReference>
<gene>
    <name evidence="3" type="ORF">GJW-30_1_03196</name>
</gene>
<keyword evidence="4" id="KW-1185">Reference proteome</keyword>
<feature type="compositionally biased region" description="Low complexity" evidence="1">
    <location>
        <begin position="139"/>
        <end position="163"/>
    </location>
</feature>
<proteinExistence type="predicted"/>
<protein>
    <recommendedName>
        <fullName evidence="5">Beta-1-3, beta-1-6-glucan biosynthesis protein</fullName>
    </recommendedName>
</protein>
<dbReference type="AlphaFoldDB" id="A0A0S3PXG9"/>
<dbReference type="OrthoDB" id="7363889at2"/>
<evidence type="ECO:0000313" key="3">
    <source>
        <dbReference type="EMBL" id="BAT60648.1"/>
    </source>
</evidence>
<evidence type="ECO:0000313" key="4">
    <source>
        <dbReference type="Proteomes" id="UP000236884"/>
    </source>
</evidence>
<keyword evidence="2" id="KW-0732">Signal</keyword>
<name>A0A0S3PXG9_9BRAD</name>
<accession>A0A0S3PXG9</accession>
<feature type="signal peptide" evidence="2">
    <location>
        <begin position="1"/>
        <end position="25"/>
    </location>
</feature>
<reference evidence="3 4" key="1">
    <citation type="submission" date="2015-08" db="EMBL/GenBank/DDBJ databases">
        <title>Investigation of the bacterial diversity of lava forest soil.</title>
        <authorList>
            <person name="Lee J.S."/>
        </authorList>
    </citation>
    <scope>NUCLEOTIDE SEQUENCE [LARGE SCALE GENOMIC DNA]</scope>
    <source>
        <strain evidence="3 4">GJW-30</strain>
    </source>
</reference>
<evidence type="ECO:0000256" key="2">
    <source>
        <dbReference type="SAM" id="SignalP"/>
    </source>
</evidence>
<dbReference type="KEGG" id="vgo:GJW-30_1_03196"/>
<evidence type="ECO:0000256" key="1">
    <source>
        <dbReference type="SAM" id="MobiDB-lite"/>
    </source>
</evidence>
<feature type="chain" id="PRO_5006615930" description="Beta-1-3, beta-1-6-glucan biosynthesis protein" evidence="2">
    <location>
        <begin position="26"/>
        <end position="163"/>
    </location>
</feature>
<sequence length="163" mass="17837">MGNHVPRRLAFACALIVALGSPAFAQNQPPQNQQQQQQQADKDAAKKVDEFAEAAAALQGPAGHPECVWLGRRIVNLMWRDDLDTAFRHLELYDRFTCPGGHIQATFRCLVRQGPIDPKQTDSLASRVHQCWMNPALEPATAQAPPAQGQQPQPGPPTTGTNQ</sequence>
<feature type="region of interest" description="Disordered" evidence="1">
    <location>
        <begin position="136"/>
        <end position="163"/>
    </location>
</feature>